<gene>
    <name evidence="4" type="ORF">ACFPQB_20245</name>
</gene>
<dbReference type="RefSeq" id="WP_378527736.1">
    <property type="nucleotide sequence ID" value="NZ_JBHSNS010000013.1"/>
</dbReference>
<dbReference type="InterPro" id="IPR036691">
    <property type="entry name" value="Endo/exonu/phosph_ase_sf"/>
</dbReference>
<keyword evidence="5" id="KW-1185">Reference proteome</keyword>
<evidence type="ECO:0000259" key="3">
    <source>
        <dbReference type="Pfam" id="PF03372"/>
    </source>
</evidence>
<dbReference type="PANTHER" id="PTHR14859">
    <property type="entry name" value="CALCOFLUOR WHITE HYPERSENSITIVE PROTEIN PRECURSOR"/>
    <property type="match status" value="1"/>
</dbReference>
<sequence>MSDEGAGEPTEASAGDAQPDPPTGRTPPRAAPAASPGAQVATVAAAVVVLIVVAIVFVLQDAQGPPKPAPLVSGATTVRSAPPSDYTPSADESLLPPVPTDIPSSLCPDIALTHPITVLSFNMHGARGPGERVDLARIAREISAWKPDVVLLQEVDDGRARSGFQRQAAVLGKATGMTWVYGGNHSSRGTGPIGNAILSTYEVVDWQNILLPRAGGREQRGLLHAVLNVEGTEVSVYSTHFDHGSTLARVAQARASVRQLAKDPRPTVFGGDLNAGPGGAPLRQLRGAGLGDAWAVGEGAGATVPARSPRRRIDYVLHDGWFKPLQASVLHSAVSDHRAVWTRIELREEVGCIKVGE</sequence>
<feature type="domain" description="Endonuclease/exonuclease/phosphatase" evidence="3">
    <location>
        <begin position="119"/>
        <end position="337"/>
    </location>
</feature>
<evidence type="ECO:0000256" key="2">
    <source>
        <dbReference type="SAM" id="Phobius"/>
    </source>
</evidence>
<name>A0ABW0ZLK7_9ACTN</name>
<dbReference type="GO" id="GO:0004519">
    <property type="term" value="F:endonuclease activity"/>
    <property type="evidence" value="ECO:0007669"/>
    <property type="project" value="UniProtKB-KW"/>
</dbReference>
<dbReference type="PANTHER" id="PTHR14859:SF1">
    <property type="entry name" value="PGAP2-INTERACTING PROTEIN"/>
    <property type="match status" value="1"/>
</dbReference>
<comment type="caution">
    <text evidence="4">The sequence shown here is derived from an EMBL/GenBank/DDBJ whole genome shotgun (WGS) entry which is preliminary data.</text>
</comment>
<dbReference type="Gene3D" id="3.60.10.10">
    <property type="entry name" value="Endonuclease/exonuclease/phosphatase"/>
    <property type="match status" value="1"/>
</dbReference>
<evidence type="ECO:0000313" key="4">
    <source>
        <dbReference type="EMBL" id="MFC5731252.1"/>
    </source>
</evidence>
<reference evidence="5" key="1">
    <citation type="journal article" date="2019" name="Int. J. Syst. Evol. Microbiol.">
        <title>The Global Catalogue of Microorganisms (GCM) 10K type strain sequencing project: providing services to taxonomists for standard genome sequencing and annotation.</title>
        <authorList>
            <consortium name="The Broad Institute Genomics Platform"/>
            <consortium name="The Broad Institute Genome Sequencing Center for Infectious Disease"/>
            <person name="Wu L."/>
            <person name="Ma J."/>
        </authorList>
    </citation>
    <scope>NUCLEOTIDE SEQUENCE [LARGE SCALE GENOMIC DNA]</scope>
    <source>
        <strain evidence="5">YIM 94188</strain>
    </source>
</reference>
<accession>A0ABW0ZLK7</accession>
<organism evidence="4 5">
    <name type="scientific">Nocardioides vastitatis</name>
    <dbReference type="NCBI Taxonomy" id="2568655"/>
    <lineage>
        <taxon>Bacteria</taxon>
        <taxon>Bacillati</taxon>
        <taxon>Actinomycetota</taxon>
        <taxon>Actinomycetes</taxon>
        <taxon>Propionibacteriales</taxon>
        <taxon>Nocardioidaceae</taxon>
        <taxon>Nocardioides</taxon>
    </lineage>
</organism>
<dbReference type="InterPro" id="IPR005135">
    <property type="entry name" value="Endo/exonuclease/phosphatase"/>
</dbReference>
<dbReference type="Proteomes" id="UP001596072">
    <property type="component" value="Unassembled WGS sequence"/>
</dbReference>
<keyword evidence="2" id="KW-1133">Transmembrane helix</keyword>
<proteinExistence type="predicted"/>
<keyword evidence="2" id="KW-0812">Transmembrane</keyword>
<evidence type="ECO:0000256" key="1">
    <source>
        <dbReference type="SAM" id="MobiDB-lite"/>
    </source>
</evidence>
<feature type="region of interest" description="Disordered" evidence="1">
    <location>
        <begin position="66"/>
        <end position="96"/>
    </location>
</feature>
<keyword evidence="2" id="KW-0472">Membrane</keyword>
<protein>
    <submittedName>
        <fullName evidence="4">Endonuclease/exonuclease/phosphatase family protein</fullName>
    </submittedName>
</protein>
<feature type="region of interest" description="Disordered" evidence="1">
    <location>
        <begin position="1"/>
        <end position="34"/>
    </location>
</feature>
<feature type="transmembrane region" description="Helical" evidence="2">
    <location>
        <begin position="38"/>
        <end position="59"/>
    </location>
</feature>
<keyword evidence="4" id="KW-0255">Endonuclease</keyword>
<dbReference type="Pfam" id="PF03372">
    <property type="entry name" value="Exo_endo_phos"/>
    <property type="match status" value="1"/>
</dbReference>
<keyword evidence="4" id="KW-0378">Hydrolase</keyword>
<dbReference type="EMBL" id="JBHSNS010000013">
    <property type="protein sequence ID" value="MFC5731252.1"/>
    <property type="molecule type" value="Genomic_DNA"/>
</dbReference>
<dbReference type="InterPro" id="IPR051916">
    <property type="entry name" value="GPI-anchor_lipid_remodeler"/>
</dbReference>
<keyword evidence="4" id="KW-0540">Nuclease</keyword>
<dbReference type="SUPFAM" id="SSF56219">
    <property type="entry name" value="DNase I-like"/>
    <property type="match status" value="1"/>
</dbReference>
<evidence type="ECO:0000313" key="5">
    <source>
        <dbReference type="Proteomes" id="UP001596072"/>
    </source>
</evidence>